<gene>
    <name evidence="1" type="primary">URA6_1</name>
    <name evidence="1" type="ORF">H2199_003288</name>
</gene>
<evidence type="ECO:0000313" key="2">
    <source>
        <dbReference type="Proteomes" id="UP001172680"/>
    </source>
</evidence>
<accession>A0ACC2ZBX0</accession>
<keyword evidence="1" id="KW-0418">Kinase</keyword>
<keyword evidence="2" id="KW-1185">Reference proteome</keyword>
<proteinExistence type="predicted"/>
<name>A0ACC2ZBX0_9PEZI</name>
<dbReference type="Proteomes" id="UP001172680">
    <property type="component" value="Unassembled WGS sequence"/>
</dbReference>
<comment type="caution">
    <text evidence="1">The sequence shown here is derived from an EMBL/GenBank/DDBJ whole genome shotgun (WGS) entry which is preliminary data.</text>
</comment>
<dbReference type="EMBL" id="JAPDRP010000008">
    <property type="protein sequence ID" value="KAJ9645282.1"/>
    <property type="molecule type" value="Genomic_DNA"/>
</dbReference>
<organism evidence="1 2">
    <name type="scientific">Coniosporium tulheliwenetii</name>
    <dbReference type="NCBI Taxonomy" id="3383036"/>
    <lineage>
        <taxon>Eukaryota</taxon>
        <taxon>Fungi</taxon>
        <taxon>Dikarya</taxon>
        <taxon>Ascomycota</taxon>
        <taxon>Pezizomycotina</taxon>
        <taxon>Dothideomycetes</taxon>
        <taxon>Dothideomycetes incertae sedis</taxon>
        <taxon>Coniosporium</taxon>
    </lineage>
</organism>
<sequence length="105" mass="11749">MALSRLPQPLLRSTTHSFFLRHFYNPAASRSYTTTQILRTQGPAKGELQPPTPKPRGSNSPLRIWPFVAIFATGTFLFTRIVKQRQGQGTPQQTQTAVGPVSRKK</sequence>
<protein>
    <submittedName>
        <fullName evidence="1">Bifunctional uridylate/adenylate kinase</fullName>
        <ecNumber evidence="1">2.7.4.14</ecNumber>
    </submittedName>
</protein>
<reference evidence="1" key="1">
    <citation type="submission" date="2022-10" db="EMBL/GenBank/DDBJ databases">
        <title>Culturing micro-colonial fungi from biological soil crusts in the Mojave desert and describing Neophaeococcomyces mojavensis, and introducing the new genera and species Taxawa tesnikishii.</title>
        <authorList>
            <person name="Kurbessoian T."/>
            <person name="Stajich J.E."/>
        </authorList>
    </citation>
    <scope>NUCLEOTIDE SEQUENCE</scope>
    <source>
        <strain evidence="1">JES_115</strain>
    </source>
</reference>
<keyword evidence="1" id="KW-0808">Transferase</keyword>
<dbReference type="EC" id="2.7.4.14" evidence="1"/>
<evidence type="ECO:0000313" key="1">
    <source>
        <dbReference type="EMBL" id="KAJ9645282.1"/>
    </source>
</evidence>